<proteinExistence type="predicted"/>
<name>M7YGZ0_TRIUA</name>
<dbReference type="AlphaFoldDB" id="M7YGZ0"/>
<accession>M7YGZ0</accession>
<dbReference type="EMBL" id="KD240955">
    <property type="protein sequence ID" value="EMS49638.1"/>
    <property type="molecule type" value="Genomic_DNA"/>
</dbReference>
<gene>
    <name evidence="1" type="ORF">TRIUR3_21192</name>
</gene>
<sequence>MAGTHKGWRQSLSPQRWHEIAEIVHEWDAERMRRIEAILPHSLPEESLKDSNDEAGVR</sequence>
<evidence type="ECO:0000313" key="1">
    <source>
        <dbReference type="EMBL" id="EMS49638.1"/>
    </source>
</evidence>
<reference evidence="1" key="1">
    <citation type="journal article" date="2013" name="Nature">
        <title>Draft genome of the wheat A-genome progenitor Triticum urartu.</title>
        <authorList>
            <person name="Ling H.Q."/>
            <person name="Zhao S."/>
            <person name="Liu D."/>
            <person name="Wang J."/>
            <person name="Sun H."/>
            <person name="Zhang C."/>
            <person name="Fan H."/>
            <person name="Li D."/>
            <person name="Dong L."/>
            <person name="Tao Y."/>
            <person name="Gao C."/>
            <person name="Wu H."/>
            <person name="Li Y."/>
            <person name="Cui Y."/>
            <person name="Guo X."/>
            <person name="Zheng S."/>
            <person name="Wang B."/>
            <person name="Yu K."/>
            <person name="Liang Q."/>
            <person name="Yang W."/>
            <person name="Lou X."/>
            <person name="Chen J."/>
            <person name="Feng M."/>
            <person name="Jian J."/>
            <person name="Zhang X."/>
            <person name="Luo G."/>
            <person name="Jiang Y."/>
            <person name="Liu J."/>
            <person name="Wang Z."/>
            <person name="Sha Y."/>
            <person name="Zhang B."/>
            <person name="Wu H."/>
            <person name="Tang D."/>
            <person name="Shen Q."/>
            <person name="Xue P."/>
            <person name="Zou S."/>
            <person name="Wang X."/>
            <person name="Liu X."/>
            <person name="Wang F."/>
            <person name="Yang Y."/>
            <person name="An X."/>
            <person name="Dong Z."/>
            <person name="Zhang K."/>
            <person name="Zhang X."/>
            <person name="Luo M.C."/>
            <person name="Dvorak J."/>
            <person name="Tong Y."/>
            <person name="Wang J."/>
            <person name="Yang H."/>
            <person name="Li Z."/>
            <person name="Wang D."/>
            <person name="Zhang A."/>
            <person name="Wang J."/>
        </authorList>
    </citation>
    <scope>NUCLEOTIDE SEQUENCE</scope>
</reference>
<protein>
    <submittedName>
        <fullName evidence="1">Uncharacterized protein</fullName>
    </submittedName>
</protein>
<organism evidence="1">
    <name type="scientific">Triticum urartu</name>
    <name type="common">Red wild einkorn</name>
    <name type="synonym">Crithodium urartu</name>
    <dbReference type="NCBI Taxonomy" id="4572"/>
    <lineage>
        <taxon>Eukaryota</taxon>
        <taxon>Viridiplantae</taxon>
        <taxon>Streptophyta</taxon>
        <taxon>Embryophyta</taxon>
        <taxon>Tracheophyta</taxon>
        <taxon>Spermatophyta</taxon>
        <taxon>Magnoliopsida</taxon>
        <taxon>Liliopsida</taxon>
        <taxon>Poales</taxon>
        <taxon>Poaceae</taxon>
        <taxon>BOP clade</taxon>
        <taxon>Pooideae</taxon>
        <taxon>Triticodae</taxon>
        <taxon>Triticeae</taxon>
        <taxon>Triticinae</taxon>
        <taxon>Triticum</taxon>
    </lineage>
</organism>